<reference evidence="1" key="1">
    <citation type="submission" date="2020-10" db="EMBL/GenBank/DDBJ databases">
        <title>Ca. Dormibacterota MAGs.</title>
        <authorList>
            <person name="Montgomery K."/>
        </authorList>
    </citation>
    <scope>NUCLEOTIDE SEQUENCE [LARGE SCALE GENOMIC DNA]</scope>
    <source>
        <strain evidence="1">SC8812_S17_10</strain>
    </source>
</reference>
<evidence type="ECO:0000313" key="2">
    <source>
        <dbReference type="Proteomes" id="UP000612893"/>
    </source>
</evidence>
<gene>
    <name evidence="1" type="ORF">JF922_23695</name>
</gene>
<dbReference type="AlphaFoldDB" id="A0A934K5Z0"/>
<accession>A0A934K5Z0</accession>
<dbReference type="InterPro" id="IPR003737">
    <property type="entry name" value="GlcNAc_PI_deacetylase-related"/>
</dbReference>
<name>A0A934K5Z0_9BACT</name>
<proteinExistence type="predicted"/>
<dbReference type="Pfam" id="PF02585">
    <property type="entry name" value="PIG-L"/>
    <property type="match status" value="1"/>
</dbReference>
<organism evidence="1 2">
    <name type="scientific">Candidatus Nephthysia bennettiae</name>
    <dbReference type="NCBI Taxonomy" id="3127016"/>
    <lineage>
        <taxon>Bacteria</taxon>
        <taxon>Bacillati</taxon>
        <taxon>Candidatus Dormiibacterota</taxon>
        <taxon>Candidatus Dormibacteria</taxon>
        <taxon>Candidatus Dormibacterales</taxon>
        <taxon>Candidatus Dormibacteraceae</taxon>
        <taxon>Candidatus Nephthysia</taxon>
    </lineage>
</organism>
<evidence type="ECO:0000313" key="1">
    <source>
        <dbReference type="EMBL" id="MBJ7601062.1"/>
    </source>
</evidence>
<dbReference type="InterPro" id="IPR024078">
    <property type="entry name" value="LmbE-like_dom_sf"/>
</dbReference>
<dbReference type="Proteomes" id="UP000612893">
    <property type="component" value="Unassembled WGS sequence"/>
</dbReference>
<dbReference type="SUPFAM" id="SSF102588">
    <property type="entry name" value="LmbE-like"/>
    <property type="match status" value="1"/>
</dbReference>
<keyword evidence="2" id="KW-1185">Reference proteome</keyword>
<dbReference type="EMBL" id="JAEKNR010000234">
    <property type="protein sequence ID" value="MBJ7601062.1"/>
    <property type="molecule type" value="Genomic_DNA"/>
</dbReference>
<comment type="caution">
    <text evidence="1">The sequence shown here is derived from an EMBL/GenBank/DDBJ whole genome shotgun (WGS) entry which is preliminary data.</text>
</comment>
<dbReference type="Gene3D" id="3.40.50.10320">
    <property type="entry name" value="LmbE-like"/>
    <property type="match status" value="1"/>
</dbReference>
<protein>
    <submittedName>
        <fullName evidence="1">PIG-L family deacetylase</fullName>
    </submittedName>
</protein>
<dbReference type="GO" id="GO:0016811">
    <property type="term" value="F:hydrolase activity, acting on carbon-nitrogen (but not peptide) bonds, in linear amides"/>
    <property type="evidence" value="ECO:0007669"/>
    <property type="project" value="TreeGrafter"/>
</dbReference>
<dbReference type="PANTHER" id="PTHR12993:SF28">
    <property type="entry name" value="LMBE FAMILY PROTEIN"/>
    <property type="match status" value="1"/>
</dbReference>
<dbReference type="PANTHER" id="PTHR12993">
    <property type="entry name" value="N-ACETYLGLUCOSAMINYL-PHOSPHATIDYLINOSITOL DE-N-ACETYLASE-RELATED"/>
    <property type="match status" value="1"/>
</dbReference>
<dbReference type="RefSeq" id="WP_338205117.1">
    <property type="nucleotide sequence ID" value="NZ_JAEKNR010000234.1"/>
</dbReference>
<sequence length="229" mass="25510">MPRTRLFSGPADRRIQRALCIVAHPDDIDFFCAGTVALMTRRGVQVDFVLATSGDKGTRDPALSGDELAARRESEQMASAARLGASRVEFLRYRDAELVESLELREALVREIRRSRPHVLFTFDPLPAHRQHPDHRVIGRVALDAAWPCARDPLSYPDAGAAHETAEAWLFGSPPGAPPPSLTVDVAEVLELKIGARLEHASQTPSPVRLRSRWRRVAGQERFQQVDLR</sequence>